<dbReference type="AlphaFoldDB" id="A0AAW0Z3T2"/>
<evidence type="ECO:0000313" key="3">
    <source>
        <dbReference type="EMBL" id="KAK8865618.1"/>
    </source>
</evidence>
<dbReference type="GeneID" id="92178022"/>
<dbReference type="InterPro" id="IPR008551">
    <property type="entry name" value="TANGO2"/>
</dbReference>
<sequence length="357" mass="39104">MCIAFFALSLPGYKLVLASNRDEFIDRPTLPAQWHDFDASIPEGSGQSTVASEGRVTGSVLSGLDRGKQEGGTWLGITRDLRVGLLTNVRLTPPAPPLRPARNPPSRGLLLKSFLSPHPPPPPSSSPEKTQGATNAHGALTPELGVHDYLASYLPTAGEYEGFNLLLFSLGRKGVEPEVGYLTNRPVPSFTDLQVPHTRRAQTEREHDPVADSNHLNIKSGSLSSAQCFGLSNSPMSQPWPKVVDGEKRMVQTLKEWNEAGRGDERDLVERMFKLLSHQVPVTSPDLSHTTTVPLLDVPSELPNNASRGYGTRTATVILVKEDGKTTFVERDVLVLDDKGEARRGDAERWYEFEAEI</sequence>
<reference evidence="3 4" key="1">
    <citation type="journal article" date="2024" name="bioRxiv">
        <title>Comparative genomics of Cryptococcus and Kwoniella reveals pathogenesis evolution and contrasting karyotype dynamics via intercentromeric recombination or chromosome fusion.</title>
        <authorList>
            <person name="Coelho M.A."/>
            <person name="David-Palma M."/>
            <person name="Shea T."/>
            <person name="Bowers K."/>
            <person name="McGinley-Smith S."/>
            <person name="Mohammad A.W."/>
            <person name="Gnirke A."/>
            <person name="Yurkov A.M."/>
            <person name="Nowrousian M."/>
            <person name="Sun S."/>
            <person name="Cuomo C.A."/>
            <person name="Heitman J."/>
        </authorList>
    </citation>
    <scope>NUCLEOTIDE SEQUENCE [LARGE SCALE GENOMIC DNA]</scope>
    <source>
        <strain evidence="3 4">CBS 13917</strain>
    </source>
</reference>
<evidence type="ECO:0008006" key="5">
    <source>
        <dbReference type="Google" id="ProtNLM"/>
    </source>
</evidence>
<dbReference type="Pfam" id="PF05742">
    <property type="entry name" value="TANGO2"/>
    <property type="match status" value="1"/>
</dbReference>
<proteinExistence type="predicted"/>
<organism evidence="3 4">
    <name type="scientific">Kwoniella newhampshirensis</name>
    <dbReference type="NCBI Taxonomy" id="1651941"/>
    <lineage>
        <taxon>Eukaryota</taxon>
        <taxon>Fungi</taxon>
        <taxon>Dikarya</taxon>
        <taxon>Basidiomycota</taxon>
        <taxon>Agaricomycotina</taxon>
        <taxon>Tremellomycetes</taxon>
        <taxon>Tremellales</taxon>
        <taxon>Cryptococcaceae</taxon>
        <taxon>Kwoniella</taxon>
    </lineage>
</organism>
<keyword evidence="2" id="KW-0732">Signal</keyword>
<dbReference type="GO" id="GO:0007030">
    <property type="term" value="P:Golgi organization"/>
    <property type="evidence" value="ECO:0007669"/>
    <property type="project" value="TreeGrafter"/>
</dbReference>
<gene>
    <name evidence="3" type="ORF">IAR55_000762</name>
</gene>
<evidence type="ECO:0000256" key="1">
    <source>
        <dbReference type="SAM" id="MobiDB-lite"/>
    </source>
</evidence>
<dbReference type="PANTHER" id="PTHR17985">
    <property type="entry name" value="SER/THR-RICH PROTEIN T10 IN DGCR REGION"/>
    <property type="match status" value="1"/>
</dbReference>
<dbReference type="RefSeq" id="XP_066805097.1">
    <property type="nucleotide sequence ID" value="XM_066943896.1"/>
</dbReference>
<dbReference type="KEGG" id="kne:92178022"/>
<evidence type="ECO:0000313" key="4">
    <source>
        <dbReference type="Proteomes" id="UP001388673"/>
    </source>
</evidence>
<feature type="region of interest" description="Disordered" evidence="1">
    <location>
        <begin position="92"/>
        <end position="136"/>
    </location>
</feature>
<feature type="chain" id="PRO_5043486186" description="NRDE protein-domain-containing protein" evidence="2">
    <location>
        <begin position="19"/>
        <end position="357"/>
    </location>
</feature>
<feature type="compositionally biased region" description="Pro residues" evidence="1">
    <location>
        <begin position="93"/>
        <end position="103"/>
    </location>
</feature>
<dbReference type="Proteomes" id="UP001388673">
    <property type="component" value="Unassembled WGS sequence"/>
</dbReference>
<dbReference type="GO" id="GO:0005794">
    <property type="term" value="C:Golgi apparatus"/>
    <property type="evidence" value="ECO:0007669"/>
    <property type="project" value="TreeGrafter"/>
</dbReference>
<evidence type="ECO:0000256" key="2">
    <source>
        <dbReference type="SAM" id="SignalP"/>
    </source>
</evidence>
<name>A0AAW0Z3T2_9TREE</name>
<accession>A0AAW0Z3T2</accession>
<keyword evidence="4" id="KW-1185">Reference proteome</keyword>
<dbReference type="PANTHER" id="PTHR17985:SF8">
    <property type="entry name" value="TRANSPORT AND GOLGI ORGANIZATION PROTEIN 2 HOMOLOG"/>
    <property type="match status" value="1"/>
</dbReference>
<dbReference type="EMBL" id="JBCAWK010000002">
    <property type="protein sequence ID" value="KAK8865618.1"/>
    <property type="molecule type" value="Genomic_DNA"/>
</dbReference>
<protein>
    <recommendedName>
        <fullName evidence="5">NRDE protein-domain-containing protein</fullName>
    </recommendedName>
</protein>
<dbReference type="GO" id="GO:0009306">
    <property type="term" value="P:protein secretion"/>
    <property type="evidence" value="ECO:0007669"/>
    <property type="project" value="TreeGrafter"/>
</dbReference>
<feature type="signal peptide" evidence="2">
    <location>
        <begin position="1"/>
        <end position="18"/>
    </location>
</feature>
<comment type="caution">
    <text evidence="3">The sequence shown here is derived from an EMBL/GenBank/DDBJ whole genome shotgun (WGS) entry which is preliminary data.</text>
</comment>